<dbReference type="Gene3D" id="3.40.50.1820">
    <property type="entry name" value="alpha/beta hydrolase"/>
    <property type="match status" value="1"/>
</dbReference>
<dbReference type="GO" id="GO:0016747">
    <property type="term" value="F:acyltransferase activity, transferring groups other than amino-acyl groups"/>
    <property type="evidence" value="ECO:0007669"/>
    <property type="project" value="InterPro"/>
</dbReference>
<dbReference type="AlphaFoldDB" id="A0A643FV46"/>
<reference evidence="6 7" key="1">
    <citation type="submission" date="2020-10" db="EMBL/GenBank/DDBJ databases">
        <title>Complete genome sequence of Cupriavidus basilensis CCUG 49340T.</title>
        <authorList>
            <person name="Salva-Serra F."/>
            <person name="Donoso R.A."/>
            <person name="Cho K.H."/>
            <person name="Yoo J.A."/>
            <person name="Lee K."/>
            <person name="Yoon S.-H."/>
            <person name="Perez-Pantoja D."/>
            <person name="Moore E.R.B."/>
        </authorList>
    </citation>
    <scope>NUCLEOTIDE SEQUENCE [LARGE SCALE GENOMIC DNA]</scope>
    <source>
        <strain evidence="7">CCUG 49340</strain>
    </source>
</reference>
<accession>A0A643FV46</accession>
<dbReference type="EMBL" id="CP062804">
    <property type="protein sequence ID" value="QOT80068.1"/>
    <property type="molecule type" value="Genomic_DNA"/>
</dbReference>
<evidence type="ECO:0000313" key="6">
    <source>
        <dbReference type="EMBL" id="QOT80068.1"/>
    </source>
</evidence>
<dbReference type="SUPFAM" id="SSF53474">
    <property type="entry name" value="alpha/beta-Hydrolases"/>
    <property type="match status" value="1"/>
</dbReference>
<organism evidence="6 7">
    <name type="scientific">Cupriavidus basilensis</name>
    <dbReference type="NCBI Taxonomy" id="68895"/>
    <lineage>
        <taxon>Bacteria</taxon>
        <taxon>Pseudomonadati</taxon>
        <taxon>Pseudomonadota</taxon>
        <taxon>Betaproteobacteria</taxon>
        <taxon>Burkholderiales</taxon>
        <taxon>Burkholderiaceae</taxon>
        <taxon>Cupriavidus</taxon>
    </lineage>
</organism>
<proteinExistence type="predicted"/>
<dbReference type="RefSeq" id="WP_150986487.1">
    <property type="nucleotide sequence ID" value="NZ_CP062804.1"/>
</dbReference>
<evidence type="ECO:0000259" key="5">
    <source>
        <dbReference type="Pfam" id="PF00561"/>
    </source>
</evidence>
<dbReference type="Proteomes" id="UP000397656">
    <property type="component" value="Chromosome 2"/>
</dbReference>
<evidence type="ECO:0000313" key="7">
    <source>
        <dbReference type="Proteomes" id="UP000397656"/>
    </source>
</evidence>
<dbReference type="GeneID" id="98403505"/>
<evidence type="ECO:0000256" key="4">
    <source>
        <dbReference type="PIRSR" id="PIRSR000443-1"/>
    </source>
</evidence>
<feature type="active site" evidence="4">
    <location>
        <position position="318"/>
    </location>
</feature>
<feature type="active site" description="Nucleophile" evidence="4">
    <location>
        <position position="132"/>
    </location>
</feature>
<dbReference type="PANTHER" id="PTHR32268">
    <property type="entry name" value="HOMOSERINE O-ACETYLTRANSFERASE"/>
    <property type="match status" value="1"/>
</dbReference>
<dbReference type="InterPro" id="IPR000073">
    <property type="entry name" value="AB_hydrolase_1"/>
</dbReference>
<feature type="domain" description="AB hydrolase-1" evidence="5">
    <location>
        <begin position="67"/>
        <end position="301"/>
    </location>
</feature>
<dbReference type="InterPro" id="IPR029058">
    <property type="entry name" value="AB_hydrolase_fold"/>
</dbReference>
<dbReference type="InterPro" id="IPR008220">
    <property type="entry name" value="HAT_MetX-like"/>
</dbReference>
<gene>
    <name evidence="6" type="ORF">F7R26_021485</name>
</gene>
<dbReference type="Pfam" id="PF00561">
    <property type="entry name" value="Abhydrolase_1"/>
    <property type="match status" value="1"/>
</dbReference>
<feature type="active site" evidence="4">
    <location>
        <position position="286"/>
    </location>
</feature>
<dbReference type="GO" id="GO:0009086">
    <property type="term" value="P:methionine biosynthetic process"/>
    <property type="evidence" value="ECO:0007669"/>
    <property type="project" value="UniProtKB-KW"/>
</dbReference>
<sequence length="343" mass="37517">MTVDKDYALFDAGTVTLQSGQAFPGMALAYKTFGTLNARKDNVIVYPTSFSAQHYDTEWLVAPGGVLDPERYFVIIPNLFGNGLSASPSNAAARFAPGAYPCVTYHDAVAVQRRLLQEVFGIEKIALVYGWSMGGMQAYHWGACHADMVERIAVVCGSARCSPFNQVFLEGVRAALTADPAFKDGRFTEAPRAGYRAMGRVYAGWALSHAFYRDELWRQSGFASLEDFLAKTWDVNFSRRDANDLLAQLWTWQNGDISRCDAFGGDLDRALAAIRAHVLLMPGQTDAYFQAQDNAAEIGKLTGARTATLRPIPSDYGHRAGNPHNIPADCAFLAQAISAFMAQ</sequence>
<keyword evidence="6" id="KW-0378">Hydrolase</keyword>
<dbReference type="PANTHER" id="PTHR32268:SF15">
    <property type="entry name" value="HOMOSERINE ACETYLTRANSFERASE FAMILY PROTEIN (AFU_ORTHOLOGUE AFUA_1G15350)"/>
    <property type="match status" value="1"/>
</dbReference>
<keyword evidence="1" id="KW-0028">Amino-acid biosynthesis</keyword>
<protein>
    <submittedName>
        <fullName evidence="6">Alpha/beta fold hydrolase</fullName>
    </submittedName>
</protein>
<evidence type="ECO:0000256" key="1">
    <source>
        <dbReference type="ARBA" id="ARBA00022605"/>
    </source>
</evidence>
<evidence type="ECO:0000256" key="2">
    <source>
        <dbReference type="ARBA" id="ARBA00023167"/>
    </source>
</evidence>
<keyword evidence="3" id="KW-0808">Transferase</keyword>
<dbReference type="PIRSF" id="PIRSF000443">
    <property type="entry name" value="Homoser_Ac_trans"/>
    <property type="match status" value="1"/>
</dbReference>
<name>A0A643FV46_9BURK</name>
<dbReference type="NCBIfam" id="NF005757">
    <property type="entry name" value="PRK07581.1"/>
    <property type="match status" value="1"/>
</dbReference>
<evidence type="ECO:0000256" key="3">
    <source>
        <dbReference type="ARBA" id="ARBA00023315"/>
    </source>
</evidence>
<keyword evidence="2" id="KW-0486">Methionine biosynthesis</keyword>
<dbReference type="GO" id="GO:0016787">
    <property type="term" value="F:hydrolase activity"/>
    <property type="evidence" value="ECO:0007669"/>
    <property type="project" value="UniProtKB-KW"/>
</dbReference>
<keyword evidence="3" id="KW-0012">Acyltransferase</keyword>